<dbReference type="CDD" id="cd00712">
    <property type="entry name" value="AsnB"/>
    <property type="match status" value="1"/>
</dbReference>
<feature type="domain" description="Glutamine amidotransferase type-2" evidence="11">
    <location>
        <begin position="2"/>
        <end position="217"/>
    </location>
</feature>
<dbReference type="InterPro" id="IPR006426">
    <property type="entry name" value="Asn_synth_AEB"/>
</dbReference>
<dbReference type="GO" id="GO:0005829">
    <property type="term" value="C:cytosol"/>
    <property type="evidence" value="ECO:0007669"/>
    <property type="project" value="TreeGrafter"/>
</dbReference>
<feature type="binding site" evidence="9">
    <location>
        <position position="293"/>
    </location>
    <ligand>
        <name>ATP</name>
        <dbReference type="ChEBI" id="CHEBI:30616"/>
    </ligand>
</feature>
<proteinExistence type="inferred from homology"/>
<dbReference type="SUPFAM" id="SSF52402">
    <property type="entry name" value="Adenine nucleotide alpha hydrolases-like"/>
    <property type="match status" value="1"/>
</dbReference>
<feature type="active site" description="For GATase activity" evidence="8">
    <location>
        <position position="2"/>
    </location>
</feature>
<comment type="pathway">
    <text evidence="1">Amino-acid biosynthesis; L-asparagine biosynthesis; L-asparagine from L-aspartate (L-Gln route): step 1/1.</text>
</comment>
<dbReference type="NCBIfam" id="TIGR01536">
    <property type="entry name" value="asn_synth_AEB"/>
    <property type="match status" value="1"/>
</dbReference>
<evidence type="ECO:0000256" key="1">
    <source>
        <dbReference type="ARBA" id="ARBA00005187"/>
    </source>
</evidence>
<dbReference type="PANTHER" id="PTHR43284:SF1">
    <property type="entry name" value="ASPARAGINE SYNTHETASE"/>
    <property type="match status" value="1"/>
</dbReference>
<comment type="catalytic activity">
    <reaction evidence="7">
        <text>L-aspartate + L-glutamine + ATP + H2O = L-asparagine + L-glutamate + AMP + diphosphate + H(+)</text>
        <dbReference type="Rhea" id="RHEA:12228"/>
        <dbReference type="ChEBI" id="CHEBI:15377"/>
        <dbReference type="ChEBI" id="CHEBI:15378"/>
        <dbReference type="ChEBI" id="CHEBI:29985"/>
        <dbReference type="ChEBI" id="CHEBI:29991"/>
        <dbReference type="ChEBI" id="CHEBI:30616"/>
        <dbReference type="ChEBI" id="CHEBI:33019"/>
        <dbReference type="ChEBI" id="CHEBI:58048"/>
        <dbReference type="ChEBI" id="CHEBI:58359"/>
        <dbReference type="ChEBI" id="CHEBI:456215"/>
        <dbReference type="EC" id="6.3.5.4"/>
    </reaction>
</comment>
<evidence type="ECO:0000256" key="6">
    <source>
        <dbReference type="ARBA" id="ARBA00022962"/>
    </source>
</evidence>
<keyword evidence="5 9" id="KW-0067">ATP-binding</keyword>
<evidence type="ECO:0000256" key="4">
    <source>
        <dbReference type="ARBA" id="ARBA00022741"/>
    </source>
</evidence>
<dbReference type="STRING" id="1817813.A2008_10685"/>
<reference evidence="12 13" key="1">
    <citation type="journal article" date="2016" name="Nat. Commun.">
        <title>Thousands of microbial genomes shed light on interconnected biogeochemical processes in an aquifer system.</title>
        <authorList>
            <person name="Anantharaman K."/>
            <person name="Brown C.T."/>
            <person name="Hug L.A."/>
            <person name="Sharon I."/>
            <person name="Castelle C.J."/>
            <person name="Probst A.J."/>
            <person name="Thomas B.C."/>
            <person name="Singh A."/>
            <person name="Wilkins M.J."/>
            <person name="Karaoz U."/>
            <person name="Brodie E.L."/>
            <person name="Williams K.H."/>
            <person name="Hubbard S.S."/>
            <person name="Banfield J.F."/>
        </authorList>
    </citation>
    <scope>NUCLEOTIDE SEQUENCE [LARGE SCALE GENOMIC DNA]</scope>
</reference>
<feature type="site" description="Important for beta-aspartyl-AMP intermediate formation" evidence="10">
    <location>
        <position position="367"/>
    </location>
</feature>
<dbReference type="GO" id="GO:0005524">
    <property type="term" value="F:ATP binding"/>
    <property type="evidence" value="ECO:0007669"/>
    <property type="project" value="UniProtKB-KW"/>
</dbReference>
<dbReference type="AlphaFoldDB" id="A0A1F7WVI5"/>
<feature type="binding site" evidence="9">
    <location>
        <position position="104"/>
    </location>
    <ligand>
        <name>L-glutamine</name>
        <dbReference type="ChEBI" id="CHEBI:58359"/>
    </ligand>
</feature>
<sequence>MCGICGIFDLSGAGRLKDGAFSAEKMLSAMAHRGPDASGVYVSPDANCVLGHNKLAVADIKAGKQPASNEDNTVWIVLDGALYNYSHIWKDLEARGHKLKTPSDTEAIAHIYESYGLDFAAKMNGSFSAALYDAGAGRLVLARDRTGVKPLFTAVDDNFLYFASEIKAILAVRPAFKSLREESVHEYLIYGFISAPSTIFRKINKFMPAHVAAYSAGGEKYEQAYWQARYSPEYGRSATAFAGELMSALKNAVKDRMNADTDIGAYLSGGINSSIIAALMSKTSSARTRTFAIGFDEDGQTDLKFAAKVAEMFDCVHHAFNLKSREIELLPDIISYFDEPLADPSVLPAFQSARVVSRHARVILNGEGADELFGGHERYLWETVAGVYTRLPKLLRKSFIEKIIKLFPASTNNFFENGVRKVKKFVEYCTYDPNYRHLSFTSYFSGESLRALLPGFEKNKNTILAAEKRYETDFNEGNFENWISSVLFSDYKYPLQNSVIVKNERMCIANSVENRSPFLDYKIIELAMKMPVNYKIKNLSLKNILKLMMHDTLPLYILHRPKTGFMPPIDRWFRGDLRELMCRALTGSNSFVKTAFNGTYIKNMIEINHSGMQNFSFQLYNLFILELWHKLYMGESTGARGVSFKDIF</sequence>
<dbReference type="Pfam" id="PF13537">
    <property type="entry name" value="GATase_7"/>
    <property type="match status" value="1"/>
</dbReference>
<keyword evidence="8" id="KW-0061">Asparagine biosynthesis</keyword>
<dbReference type="PANTHER" id="PTHR43284">
    <property type="entry name" value="ASPARAGINE SYNTHETASE (GLUTAMINE-HYDROLYZING)"/>
    <property type="match status" value="1"/>
</dbReference>
<dbReference type="InterPro" id="IPR033738">
    <property type="entry name" value="AsnB_N"/>
</dbReference>
<dbReference type="Proteomes" id="UP000178735">
    <property type="component" value="Unassembled WGS sequence"/>
</dbReference>
<dbReference type="GO" id="GO:0004066">
    <property type="term" value="F:asparagine synthase (glutamine-hydrolyzing) activity"/>
    <property type="evidence" value="ECO:0007669"/>
    <property type="project" value="UniProtKB-EC"/>
</dbReference>
<keyword evidence="6 8" id="KW-0315">Glutamine amidotransferase</keyword>
<comment type="similarity">
    <text evidence="2">Belongs to the asparagine synthetase family.</text>
</comment>
<dbReference type="InterPro" id="IPR001962">
    <property type="entry name" value="Asn_synthase"/>
</dbReference>
<dbReference type="Gene3D" id="3.40.50.620">
    <property type="entry name" value="HUPs"/>
    <property type="match status" value="1"/>
</dbReference>
<name>A0A1F7WVI5_9BACT</name>
<evidence type="ECO:0000313" key="13">
    <source>
        <dbReference type="Proteomes" id="UP000178735"/>
    </source>
</evidence>
<dbReference type="Gene3D" id="3.60.20.10">
    <property type="entry name" value="Glutamine Phosphoribosylpyrophosphate, subunit 1, domain 1"/>
    <property type="match status" value="1"/>
</dbReference>
<evidence type="ECO:0000256" key="10">
    <source>
        <dbReference type="PIRSR" id="PIRSR001589-3"/>
    </source>
</evidence>
<organism evidence="12 13">
    <name type="scientific">Candidatus Wallbacteria bacterium GWC2_49_35</name>
    <dbReference type="NCBI Taxonomy" id="1817813"/>
    <lineage>
        <taxon>Bacteria</taxon>
        <taxon>Candidatus Walliibacteriota</taxon>
    </lineage>
</organism>
<protein>
    <recommendedName>
        <fullName evidence="3">asparagine synthase (glutamine-hydrolyzing)</fullName>
        <ecNumber evidence="3">6.3.5.4</ecNumber>
    </recommendedName>
</protein>
<keyword evidence="4 9" id="KW-0547">Nucleotide-binding</keyword>
<evidence type="ECO:0000256" key="8">
    <source>
        <dbReference type="PIRSR" id="PIRSR001589-1"/>
    </source>
</evidence>
<dbReference type="PROSITE" id="PS51278">
    <property type="entry name" value="GATASE_TYPE_2"/>
    <property type="match status" value="1"/>
</dbReference>
<dbReference type="Pfam" id="PF00733">
    <property type="entry name" value="Asn_synthase"/>
    <property type="match status" value="1"/>
</dbReference>
<gene>
    <name evidence="12" type="ORF">A2008_10685</name>
</gene>
<evidence type="ECO:0000256" key="3">
    <source>
        <dbReference type="ARBA" id="ARBA00012737"/>
    </source>
</evidence>
<evidence type="ECO:0000256" key="7">
    <source>
        <dbReference type="ARBA" id="ARBA00048741"/>
    </source>
</evidence>
<dbReference type="InterPro" id="IPR029055">
    <property type="entry name" value="Ntn_hydrolases_N"/>
</dbReference>
<keyword evidence="8" id="KW-0028">Amino-acid biosynthesis</keyword>
<evidence type="ECO:0000256" key="9">
    <source>
        <dbReference type="PIRSR" id="PIRSR001589-2"/>
    </source>
</evidence>
<evidence type="ECO:0000313" key="12">
    <source>
        <dbReference type="EMBL" id="OGM06095.1"/>
    </source>
</evidence>
<dbReference type="InterPro" id="IPR051786">
    <property type="entry name" value="ASN_synthetase/amidase"/>
</dbReference>
<comment type="caution">
    <text evidence="12">The sequence shown here is derived from an EMBL/GenBank/DDBJ whole genome shotgun (WGS) entry which is preliminary data.</text>
</comment>
<dbReference type="GO" id="GO:0006529">
    <property type="term" value="P:asparagine biosynthetic process"/>
    <property type="evidence" value="ECO:0007669"/>
    <property type="project" value="UniProtKB-KW"/>
</dbReference>
<dbReference type="InterPro" id="IPR014729">
    <property type="entry name" value="Rossmann-like_a/b/a_fold"/>
</dbReference>
<evidence type="ECO:0000256" key="5">
    <source>
        <dbReference type="ARBA" id="ARBA00022840"/>
    </source>
</evidence>
<dbReference type="EC" id="6.3.5.4" evidence="3"/>
<dbReference type="EMBL" id="MGFH01000080">
    <property type="protein sequence ID" value="OGM06095.1"/>
    <property type="molecule type" value="Genomic_DNA"/>
</dbReference>
<dbReference type="InterPro" id="IPR017932">
    <property type="entry name" value="GATase_2_dom"/>
</dbReference>
<evidence type="ECO:0000256" key="2">
    <source>
        <dbReference type="ARBA" id="ARBA00005752"/>
    </source>
</evidence>
<accession>A0A1F7WVI5</accession>
<dbReference type="SUPFAM" id="SSF56235">
    <property type="entry name" value="N-terminal nucleophile aminohydrolases (Ntn hydrolases)"/>
    <property type="match status" value="1"/>
</dbReference>
<dbReference type="CDD" id="cd01991">
    <property type="entry name" value="Asn_synthase_B_C"/>
    <property type="match status" value="1"/>
</dbReference>
<evidence type="ECO:0000259" key="11">
    <source>
        <dbReference type="PROSITE" id="PS51278"/>
    </source>
</evidence>
<dbReference type="PIRSF" id="PIRSF001589">
    <property type="entry name" value="Asn_synthetase_glu-h"/>
    <property type="match status" value="1"/>
</dbReference>